<keyword evidence="3" id="KW-0472">Membrane</keyword>
<name>A0A844XBK0_9SPHN</name>
<dbReference type="InterPro" id="IPR039910">
    <property type="entry name" value="D15-like"/>
</dbReference>
<dbReference type="Proteomes" id="UP000461409">
    <property type="component" value="Unassembled WGS sequence"/>
</dbReference>
<accession>A0A844XBK0</accession>
<sequence>MTARTSTALAAALALLANPLVQAAHAQETQDTPRLEDLIPDAAVENPEDWASQGVPPSDQADANAQAPLDADAPLAAMPMVTIPWPEDIELPQLAPLEAEDPIEFVQFDDAIPRVPTGSEERVSEELVLVFPTEQSLFPQRDEFLDRFKALSTIEQLDDDDNLARLAAQARADEALLQQLLDVYGYFDAQVIRTVGQVDATTAVDLDRPAVRFDIVPGQRFTVGAIDLGNLQAAGDQYDALRSAYEINVGDPISLDKIEEEQFDLDTALGESGFPFATIDAPSLLVDHDREEGDITMPVEPNGRYRFGTVISSDPEFLSSRHLTTIARWDEGDIYTRSDEMDLRRAMLATGLLGSVELTPVVVQDPANGEPGIVDIEAELSKAPLRTLAGSIGFGTEEGIRLAGSWEHRNLFPPEGMLRVRGILGTQEQLAGVTFRKNNFKGRDRILTVDAFASTIDYDAYDARTASLIGTYERVSTLLFQKAFSWSVGLELVATQESERNAAGETLDRENYFIAALPLYAQLDNSDDLLDPTKGWRLSGRLSPEISENEGIKSFYIRSQADATYYKSVGENTVLAGRVRFASIPGAPLEAIAPSRRLYAGGGGSVRGYGYREIGPLNSSGNPLGGRSLVELSAEARIGTGFMDGAVSVVPFVDAGSVGLDPTPDFQSIKFGAGVGVRYATGFGPLRLDVAFPLNPGPNDNWVAVYVALGQAF</sequence>
<evidence type="ECO:0000256" key="2">
    <source>
        <dbReference type="ARBA" id="ARBA00022452"/>
    </source>
</evidence>
<organism evidence="6 7">
    <name type="scientific">Aurantiacibacter rhizosphaerae</name>
    <dbReference type="NCBI Taxonomy" id="2691582"/>
    <lineage>
        <taxon>Bacteria</taxon>
        <taxon>Pseudomonadati</taxon>
        <taxon>Pseudomonadota</taxon>
        <taxon>Alphaproteobacteria</taxon>
        <taxon>Sphingomonadales</taxon>
        <taxon>Erythrobacteraceae</taxon>
        <taxon>Aurantiacibacter</taxon>
    </lineage>
</organism>
<dbReference type="RefSeq" id="WP_160484931.1">
    <property type="nucleotide sequence ID" value="NZ_WUBR01000001.1"/>
</dbReference>
<dbReference type="Pfam" id="PF01103">
    <property type="entry name" value="Omp85"/>
    <property type="match status" value="1"/>
</dbReference>
<evidence type="ECO:0000313" key="6">
    <source>
        <dbReference type="EMBL" id="MWV27356.1"/>
    </source>
</evidence>
<keyword evidence="2" id="KW-0812">Transmembrane</keyword>
<feature type="domain" description="Bacterial surface antigen (D15)" evidence="5">
    <location>
        <begin position="418"/>
        <end position="713"/>
    </location>
</feature>
<reference evidence="6 7" key="1">
    <citation type="submission" date="2019-12" db="EMBL/GenBank/DDBJ databases">
        <authorList>
            <person name="Lee S.D."/>
        </authorList>
    </citation>
    <scope>NUCLEOTIDE SEQUENCE [LARGE SCALE GENOMIC DNA]</scope>
    <source>
        <strain evidence="6 7">GH3-10</strain>
    </source>
</reference>
<dbReference type="Gene3D" id="3.10.20.310">
    <property type="entry name" value="membrane protein fhac"/>
    <property type="match status" value="1"/>
</dbReference>
<gene>
    <name evidence="6" type="ORF">GRF63_05510</name>
</gene>
<protein>
    <submittedName>
        <fullName evidence="6">BamA/TamA family outer membrane protein</fullName>
    </submittedName>
</protein>
<keyword evidence="4" id="KW-0732">Signal</keyword>
<evidence type="ECO:0000256" key="1">
    <source>
        <dbReference type="ARBA" id="ARBA00004370"/>
    </source>
</evidence>
<evidence type="ECO:0000259" key="5">
    <source>
        <dbReference type="Pfam" id="PF01103"/>
    </source>
</evidence>
<reference evidence="6 7" key="2">
    <citation type="submission" date="2020-02" db="EMBL/GenBank/DDBJ databases">
        <title>Erythrobacter dongmakensis sp. nov., isolated from a tidal mudflat.</title>
        <authorList>
            <person name="Kim I.S."/>
        </authorList>
    </citation>
    <scope>NUCLEOTIDE SEQUENCE [LARGE SCALE GENOMIC DNA]</scope>
    <source>
        <strain evidence="6 7">GH3-10</strain>
    </source>
</reference>
<comment type="subcellular location">
    <subcellularLocation>
        <location evidence="1">Membrane</location>
    </subcellularLocation>
</comment>
<keyword evidence="7" id="KW-1185">Reference proteome</keyword>
<dbReference type="AlphaFoldDB" id="A0A844XBK0"/>
<feature type="signal peptide" evidence="4">
    <location>
        <begin position="1"/>
        <end position="26"/>
    </location>
</feature>
<dbReference type="GO" id="GO:0019867">
    <property type="term" value="C:outer membrane"/>
    <property type="evidence" value="ECO:0007669"/>
    <property type="project" value="InterPro"/>
</dbReference>
<comment type="caution">
    <text evidence="6">The sequence shown here is derived from an EMBL/GenBank/DDBJ whole genome shotgun (WGS) entry which is preliminary data.</text>
</comment>
<dbReference type="Gene3D" id="2.40.160.50">
    <property type="entry name" value="membrane protein fhac: a member of the omp85/tpsb transporter family"/>
    <property type="match status" value="1"/>
</dbReference>
<dbReference type="PANTHER" id="PTHR12815">
    <property type="entry name" value="SORTING AND ASSEMBLY MACHINERY SAMM50 PROTEIN FAMILY MEMBER"/>
    <property type="match status" value="1"/>
</dbReference>
<proteinExistence type="predicted"/>
<evidence type="ECO:0000256" key="3">
    <source>
        <dbReference type="ARBA" id="ARBA00023136"/>
    </source>
</evidence>
<dbReference type="PANTHER" id="PTHR12815:SF42">
    <property type="entry name" value="BACTERIAL SURFACE ANTIGEN (D15) DOMAIN-CONTAINING PROTEIN"/>
    <property type="match status" value="1"/>
</dbReference>
<evidence type="ECO:0000256" key="4">
    <source>
        <dbReference type="SAM" id="SignalP"/>
    </source>
</evidence>
<dbReference type="EMBL" id="WUBR01000001">
    <property type="protein sequence ID" value="MWV27356.1"/>
    <property type="molecule type" value="Genomic_DNA"/>
</dbReference>
<keyword evidence="2" id="KW-1134">Transmembrane beta strand</keyword>
<evidence type="ECO:0000313" key="7">
    <source>
        <dbReference type="Proteomes" id="UP000461409"/>
    </source>
</evidence>
<dbReference type="InterPro" id="IPR000184">
    <property type="entry name" value="Bac_surfAg_D15"/>
</dbReference>
<feature type="chain" id="PRO_5032879878" evidence="4">
    <location>
        <begin position="27"/>
        <end position="713"/>
    </location>
</feature>